<feature type="region of interest" description="Disordered" evidence="5">
    <location>
        <begin position="152"/>
        <end position="172"/>
    </location>
</feature>
<dbReference type="InterPro" id="IPR040390">
    <property type="entry name" value="TIFY/JAZ"/>
</dbReference>
<evidence type="ECO:0000256" key="3">
    <source>
        <dbReference type="ARBA" id="ARBA00022843"/>
    </source>
</evidence>
<evidence type="ECO:0000256" key="4">
    <source>
        <dbReference type="RuleBase" id="RU369065"/>
    </source>
</evidence>
<dbReference type="GO" id="GO:0005634">
    <property type="term" value="C:nucleus"/>
    <property type="evidence" value="ECO:0007669"/>
    <property type="project" value="UniProtKB-SubCell"/>
</dbReference>
<dbReference type="PANTHER" id="PTHR33077">
    <property type="entry name" value="PROTEIN TIFY 4A-RELATED-RELATED"/>
    <property type="match status" value="1"/>
</dbReference>
<comment type="subcellular location">
    <subcellularLocation>
        <location evidence="4">Nucleus</location>
    </subcellularLocation>
</comment>
<proteinExistence type="inferred from homology"/>
<keyword evidence="4" id="KW-0539">Nucleus</keyword>
<dbReference type="Pfam" id="PF06200">
    <property type="entry name" value="tify"/>
    <property type="match status" value="1"/>
</dbReference>
<comment type="domain">
    <text evidence="4">The jas domain is required for interaction with COI1.</text>
</comment>
<dbReference type="InterPro" id="IPR010399">
    <property type="entry name" value="Tify_dom"/>
</dbReference>
<dbReference type="EMBL" id="SWLB01000018">
    <property type="protein sequence ID" value="KAF3326525.1"/>
    <property type="molecule type" value="Genomic_DNA"/>
</dbReference>
<keyword evidence="8" id="KW-1185">Reference proteome</keyword>
<organism evidence="7 8">
    <name type="scientific">Carex littledalei</name>
    <dbReference type="NCBI Taxonomy" id="544730"/>
    <lineage>
        <taxon>Eukaryota</taxon>
        <taxon>Viridiplantae</taxon>
        <taxon>Streptophyta</taxon>
        <taxon>Embryophyta</taxon>
        <taxon>Tracheophyta</taxon>
        <taxon>Spermatophyta</taxon>
        <taxon>Magnoliopsida</taxon>
        <taxon>Liliopsida</taxon>
        <taxon>Poales</taxon>
        <taxon>Cyperaceae</taxon>
        <taxon>Cyperoideae</taxon>
        <taxon>Cariceae</taxon>
        <taxon>Carex</taxon>
        <taxon>Carex subgen. Euthyceras</taxon>
    </lineage>
</organism>
<comment type="similarity">
    <text evidence="1 4">Belongs to the TIFY/JAZ family.</text>
</comment>
<dbReference type="PROSITE" id="PS51320">
    <property type="entry name" value="TIFY"/>
    <property type="match status" value="1"/>
</dbReference>
<keyword evidence="2 4" id="KW-1184">Jasmonic acid signaling pathway</keyword>
<keyword evidence="3" id="KW-0832">Ubl conjugation</keyword>
<dbReference type="GO" id="GO:2000022">
    <property type="term" value="P:regulation of jasmonic acid mediated signaling pathway"/>
    <property type="evidence" value="ECO:0007669"/>
    <property type="project" value="UniProtKB-UniRule"/>
</dbReference>
<evidence type="ECO:0000313" key="8">
    <source>
        <dbReference type="Proteomes" id="UP000623129"/>
    </source>
</evidence>
<dbReference type="Pfam" id="PF09425">
    <property type="entry name" value="Jas_motif"/>
    <property type="match status" value="1"/>
</dbReference>
<dbReference type="Proteomes" id="UP000623129">
    <property type="component" value="Unassembled WGS sequence"/>
</dbReference>
<dbReference type="SMART" id="SM00979">
    <property type="entry name" value="TIFY"/>
    <property type="match status" value="1"/>
</dbReference>
<evidence type="ECO:0000256" key="1">
    <source>
        <dbReference type="ARBA" id="ARBA00008614"/>
    </source>
</evidence>
<dbReference type="GO" id="GO:0009611">
    <property type="term" value="P:response to wounding"/>
    <property type="evidence" value="ECO:0007669"/>
    <property type="project" value="UniProtKB-UniRule"/>
</dbReference>
<accession>A0A833QJ05</accession>
<reference evidence="7" key="1">
    <citation type="submission" date="2020-01" db="EMBL/GenBank/DDBJ databases">
        <title>Genome sequence of Kobresia littledalei, the first chromosome-level genome in the family Cyperaceae.</title>
        <authorList>
            <person name="Qu G."/>
        </authorList>
    </citation>
    <scope>NUCLEOTIDE SEQUENCE</scope>
    <source>
        <strain evidence="7">C.B.Clarke</strain>
        <tissue evidence="7">Leaf</tissue>
    </source>
</reference>
<dbReference type="GO" id="GO:0031347">
    <property type="term" value="P:regulation of defense response"/>
    <property type="evidence" value="ECO:0007669"/>
    <property type="project" value="UniProtKB-UniRule"/>
</dbReference>
<name>A0A833QJ05_9POAL</name>
<evidence type="ECO:0000313" key="7">
    <source>
        <dbReference type="EMBL" id="KAF3326525.1"/>
    </source>
</evidence>
<comment type="caution">
    <text evidence="7">The sequence shown here is derived from an EMBL/GenBank/DDBJ whole genome shotgun (WGS) entry which is preliminary data.</text>
</comment>
<feature type="domain" description="Tify" evidence="6">
    <location>
        <begin position="107"/>
        <end position="142"/>
    </location>
</feature>
<dbReference type="OrthoDB" id="1937734at2759"/>
<comment type="function">
    <text evidence="4">Repressor of jasmonate responses.</text>
</comment>
<dbReference type="PANTHER" id="PTHR33077:SF140">
    <property type="entry name" value="PROTEIN TIFY 10B"/>
    <property type="match status" value="1"/>
</dbReference>
<sequence length="250" mass="27116">MAAKSGEKTNFTVACGLLSQLVKEKGSIVNLNLGNNEVYRRPTTTMSLLPGAYVPSGEIETESESFEASGNKINFVPLSNKIENPEMELFPHTVGLEGGKSTITGAREQEKSQLTIFYGGKVLVFDNFPAEKVQDLMNYAIKGNPTSCNSTYIPASSSPTPTPSIEQSKVSPTTANPIVGSQIQAQRSSQPILSDLPIMRKASLQRFLEKRKDRIIAKAPYQVSNSPMTAAIKKEDTESWLGLGTKVTNV</sequence>
<gene>
    <name evidence="7" type="ORF">FCM35_KLT08155</name>
</gene>
<dbReference type="AlphaFoldDB" id="A0A833QJ05"/>
<evidence type="ECO:0000256" key="2">
    <source>
        <dbReference type="ARBA" id="ARBA00022819"/>
    </source>
</evidence>
<evidence type="ECO:0000259" key="6">
    <source>
        <dbReference type="PROSITE" id="PS51320"/>
    </source>
</evidence>
<dbReference type="InterPro" id="IPR018467">
    <property type="entry name" value="CCT_CS"/>
</dbReference>
<evidence type="ECO:0000256" key="5">
    <source>
        <dbReference type="SAM" id="MobiDB-lite"/>
    </source>
</evidence>
<protein>
    <recommendedName>
        <fullName evidence="4">Protein TIFY</fullName>
    </recommendedName>
    <alternativeName>
        <fullName evidence="4">Jasmonate ZIM domain-containing protein</fullName>
    </alternativeName>
</protein>